<proteinExistence type="predicted"/>
<organism evidence="2 3">
    <name type="scientific">Pseudomonas syringae</name>
    <dbReference type="NCBI Taxonomy" id="317"/>
    <lineage>
        <taxon>Bacteria</taxon>
        <taxon>Pseudomonadati</taxon>
        <taxon>Pseudomonadota</taxon>
        <taxon>Gammaproteobacteria</taxon>
        <taxon>Pseudomonadales</taxon>
        <taxon>Pseudomonadaceae</taxon>
        <taxon>Pseudomonas</taxon>
    </lineage>
</organism>
<dbReference type="Proteomes" id="UP000814207">
    <property type="component" value="Unassembled WGS sequence"/>
</dbReference>
<feature type="signal peptide" evidence="1">
    <location>
        <begin position="1"/>
        <end position="23"/>
    </location>
</feature>
<protein>
    <submittedName>
        <fullName evidence="2">Uncharacterized protein</fullName>
    </submittedName>
</protein>
<accession>A0A9Q3X7A6</accession>
<feature type="chain" id="PRO_5040140111" evidence="1">
    <location>
        <begin position="24"/>
        <end position="154"/>
    </location>
</feature>
<reference evidence="2" key="1">
    <citation type="submission" date="2019-11" db="EMBL/GenBank/DDBJ databases">
        <title>Epiphytic Pseudomonas syringae from cherry orchards.</title>
        <authorList>
            <person name="Hulin M.T."/>
        </authorList>
    </citation>
    <scope>NUCLEOTIDE SEQUENCE</scope>
    <source>
        <strain evidence="2">PA-6-9A</strain>
    </source>
</reference>
<dbReference type="EMBL" id="WKEU01000119">
    <property type="protein sequence ID" value="MCF5065494.1"/>
    <property type="molecule type" value="Genomic_DNA"/>
</dbReference>
<evidence type="ECO:0000313" key="2">
    <source>
        <dbReference type="EMBL" id="MCF5065494.1"/>
    </source>
</evidence>
<name>A0A9Q3X7A6_PSESX</name>
<comment type="caution">
    <text evidence="2">The sequence shown here is derived from an EMBL/GenBank/DDBJ whole genome shotgun (WGS) entry which is preliminary data.</text>
</comment>
<evidence type="ECO:0000313" key="3">
    <source>
        <dbReference type="Proteomes" id="UP000814207"/>
    </source>
</evidence>
<evidence type="ECO:0000256" key="1">
    <source>
        <dbReference type="SAM" id="SignalP"/>
    </source>
</evidence>
<keyword evidence="1" id="KW-0732">Signal</keyword>
<dbReference type="AlphaFoldDB" id="A0A9Q3X7A6"/>
<gene>
    <name evidence="2" type="ORF">GIW73_21400</name>
</gene>
<sequence>MNRRFWMAASMAALYLSAASAHALTTSTVEPRKLKEYAVTLASNASQFQWQQLWQATRKAGYFNKASGVHFTTGMPQVTDYVHGVLNQATQVTPYASTRATYRYAFTQEIGIVNKVAVKALCVDVDWRTLPPGTDTQDASKMGAVSLLLARPCR</sequence>